<evidence type="ECO:0008006" key="4">
    <source>
        <dbReference type="Google" id="ProtNLM"/>
    </source>
</evidence>
<protein>
    <recommendedName>
        <fullName evidence="4">Collagen-like protein</fullName>
    </recommendedName>
</protein>
<proteinExistence type="predicted"/>
<name>A0A5N5IR25_9FLAO</name>
<dbReference type="Gene3D" id="1.20.5.320">
    <property type="entry name" value="6-Phosphogluconate Dehydrogenase, domain 3"/>
    <property type="match status" value="1"/>
</dbReference>
<keyword evidence="3" id="KW-1185">Reference proteome</keyword>
<evidence type="ECO:0000313" key="3">
    <source>
        <dbReference type="Proteomes" id="UP000319204"/>
    </source>
</evidence>
<dbReference type="Proteomes" id="UP000319204">
    <property type="component" value="Unassembled WGS sequence"/>
</dbReference>
<reference evidence="2" key="1">
    <citation type="submission" date="2019-10" db="EMBL/GenBank/DDBJ databases">
        <title>Muricauda hadale sp. nov., a piezophilic bacterium isolated from hadopelagic water of the Mariana Trench.</title>
        <authorList>
            <person name="Wei Y."/>
        </authorList>
    </citation>
    <scope>NUCLEOTIDE SEQUENCE [LARGE SCALE GENOMIC DNA]</scope>
    <source>
        <strain evidence="2">MT-229</strain>
    </source>
</reference>
<gene>
    <name evidence="2" type="ORF">FOT42_012915</name>
</gene>
<feature type="compositionally biased region" description="Polar residues" evidence="1">
    <location>
        <begin position="48"/>
        <end position="62"/>
    </location>
</feature>
<accession>A0A5N5IR25</accession>
<comment type="caution">
    <text evidence="2">The sequence shown here is derived from an EMBL/GenBank/DDBJ whole genome shotgun (WGS) entry which is preliminary data.</text>
</comment>
<feature type="non-terminal residue" evidence="2">
    <location>
        <position position="62"/>
    </location>
</feature>
<feature type="region of interest" description="Disordered" evidence="1">
    <location>
        <begin position="35"/>
        <end position="62"/>
    </location>
</feature>
<evidence type="ECO:0000313" key="2">
    <source>
        <dbReference type="EMBL" id="KAB5486484.1"/>
    </source>
</evidence>
<dbReference type="PROSITE" id="PS51257">
    <property type="entry name" value="PROKAR_LIPOPROTEIN"/>
    <property type="match status" value="1"/>
</dbReference>
<dbReference type="AlphaFoldDB" id="A0A5N5IR25"/>
<dbReference type="EMBL" id="VNIK02000009">
    <property type="protein sequence ID" value="KAB5486484.1"/>
    <property type="molecule type" value="Genomic_DNA"/>
</dbReference>
<organism evidence="2 3">
    <name type="scientific">Flagellimonas hadalis</name>
    <dbReference type="NCBI Taxonomy" id="2597517"/>
    <lineage>
        <taxon>Bacteria</taxon>
        <taxon>Pseudomonadati</taxon>
        <taxon>Bacteroidota</taxon>
        <taxon>Flavobacteriia</taxon>
        <taxon>Flavobacteriales</taxon>
        <taxon>Flavobacteriaceae</taxon>
        <taxon>Flagellimonas</taxon>
    </lineage>
</organism>
<evidence type="ECO:0000256" key="1">
    <source>
        <dbReference type="SAM" id="MobiDB-lite"/>
    </source>
</evidence>
<sequence>MKTTLINVSKLALLLFLGLGITLVSCSGEDGKDGINGEMGLQGPAGQDGTNGQDGNANVIVS</sequence>